<dbReference type="InterPro" id="IPR050902">
    <property type="entry name" value="ABC_Transporter_SBP"/>
</dbReference>
<organism evidence="3 4">
    <name type="scientific">Nocardia goodfellowii</name>
    <dbReference type="NCBI Taxonomy" id="882446"/>
    <lineage>
        <taxon>Bacteria</taxon>
        <taxon>Bacillati</taxon>
        <taxon>Actinomycetota</taxon>
        <taxon>Actinomycetes</taxon>
        <taxon>Mycobacteriales</taxon>
        <taxon>Nocardiaceae</taxon>
        <taxon>Nocardia</taxon>
    </lineage>
</organism>
<feature type="domain" description="Fe/B12 periplasmic-binding" evidence="2">
    <location>
        <begin position="45"/>
        <end position="310"/>
    </location>
</feature>
<sequence length="356" mass="38673">MATATLSGCSDRVSESADATTGRAGSIQVVDQRGKPVTIDGAVDKIAFAVIPAPSIFAAVDRSYDRIVGINQSTLVANKGGMFSTIFPASANSKVIAGSNFVPNIETLLQLDPDVVVQWGDRGPDVIDPIENAGYPVVGLKYGTQEDLESWITLFADIAGKPERGKELVGWHHAEIAATRADVAAETTPRPRAMILSRTGEAYSTTSPKGYDGFQFDLVGADLVTKGFVSDAAQVTPEQILTWNPEVIMLSGFDESTPAEIYADPRLAGVSAVQNRRVYKTPLGAYRWQVSSIESPLMWQWMQEVLYPNTAGTDMRANIRTSFDNLFGYKISEQEIDQVLRLDLNANSANYDHFRG</sequence>
<comment type="caution">
    <text evidence="3">The sequence shown here is derived from an EMBL/GenBank/DDBJ whole genome shotgun (WGS) entry which is preliminary data.</text>
</comment>
<reference evidence="3 4" key="1">
    <citation type="submission" date="2021-03" db="EMBL/GenBank/DDBJ databases">
        <title>Sequencing the genomes of 1000 actinobacteria strains.</title>
        <authorList>
            <person name="Klenk H.-P."/>
        </authorList>
    </citation>
    <scope>NUCLEOTIDE SEQUENCE [LARGE SCALE GENOMIC DNA]</scope>
    <source>
        <strain evidence="3 4">DSM 45516</strain>
    </source>
</reference>
<proteinExistence type="inferred from homology"/>
<name>A0ABS4QI45_9NOCA</name>
<dbReference type="InterPro" id="IPR002491">
    <property type="entry name" value="ABC_transptr_periplasmic_BD"/>
</dbReference>
<protein>
    <submittedName>
        <fullName evidence="3">Iron complex transport system substrate-binding protein</fullName>
    </submittedName>
</protein>
<gene>
    <name evidence="3" type="ORF">BJ987_004271</name>
</gene>
<dbReference type="RefSeq" id="WP_209892906.1">
    <property type="nucleotide sequence ID" value="NZ_JAGGMR010000001.1"/>
</dbReference>
<evidence type="ECO:0000313" key="3">
    <source>
        <dbReference type="EMBL" id="MBP2191370.1"/>
    </source>
</evidence>
<dbReference type="SUPFAM" id="SSF53807">
    <property type="entry name" value="Helical backbone' metal receptor"/>
    <property type="match status" value="1"/>
</dbReference>
<evidence type="ECO:0000313" key="4">
    <source>
        <dbReference type="Proteomes" id="UP001519325"/>
    </source>
</evidence>
<dbReference type="PROSITE" id="PS50983">
    <property type="entry name" value="FE_B12_PBP"/>
    <property type="match status" value="1"/>
</dbReference>
<dbReference type="PANTHER" id="PTHR30535">
    <property type="entry name" value="VITAMIN B12-BINDING PROTEIN"/>
    <property type="match status" value="1"/>
</dbReference>
<dbReference type="Proteomes" id="UP001519325">
    <property type="component" value="Unassembled WGS sequence"/>
</dbReference>
<dbReference type="Gene3D" id="1.20.58.2180">
    <property type="match status" value="1"/>
</dbReference>
<evidence type="ECO:0000259" key="2">
    <source>
        <dbReference type="PROSITE" id="PS50983"/>
    </source>
</evidence>
<evidence type="ECO:0000256" key="1">
    <source>
        <dbReference type="ARBA" id="ARBA00008814"/>
    </source>
</evidence>
<dbReference type="PANTHER" id="PTHR30535:SF34">
    <property type="entry name" value="MOLYBDATE-BINDING PROTEIN MOLA"/>
    <property type="match status" value="1"/>
</dbReference>
<dbReference type="Pfam" id="PF01497">
    <property type="entry name" value="Peripla_BP_2"/>
    <property type="match status" value="1"/>
</dbReference>
<dbReference type="EMBL" id="JAGGMR010000001">
    <property type="protein sequence ID" value="MBP2191370.1"/>
    <property type="molecule type" value="Genomic_DNA"/>
</dbReference>
<keyword evidence="4" id="KW-1185">Reference proteome</keyword>
<dbReference type="Gene3D" id="3.40.50.1980">
    <property type="entry name" value="Nitrogenase molybdenum iron protein domain"/>
    <property type="match status" value="2"/>
</dbReference>
<comment type="similarity">
    <text evidence="1">Belongs to the bacterial solute-binding protein 8 family.</text>
</comment>
<accession>A0ABS4QI45</accession>